<reference evidence="1" key="1">
    <citation type="submission" date="2023-06" db="EMBL/GenBank/DDBJ databases">
        <title>Genomic analysis of the entomopathogenic nematode Steinernema hermaphroditum.</title>
        <authorList>
            <person name="Schwarz E.M."/>
            <person name="Heppert J.K."/>
            <person name="Baniya A."/>
            <person name="Schwartz H.T."/>
            <person name="Tan C.-H."/>
            <person name="Antoshechkin I."/>
            <person name="Sternberg P.W."/>
            <person name="Goodrich-Blair H."/>
            <person name="Dillman A.R."/>
        </authorList>
    </citation>
    <scope>NUCLEOTIDE SEQUENCE</scope>
    <source>
        <strain evidence="1">PS9179</strain>
        <tissue evidence="1">Whole animal</tissue>
    </source>
</reference>
<accession>A0AA39I410</accession>
<gene>
    <name evidence="1" type="ORF">QR680_012278</name>
</gene>
<evidence type="ECO:0000313" key="1">
    <source>
        <dbReference type="EMBL" id="KAK0416067.1"/>
    </source>
</evidence>
<protein>
    <submittedName>
        <fullName evidence="1">Uncharacterized protein</fullName>
    </submittedName>
</protein>
<sequence>MERRRTSKGSLQCTYLEVKSGKHLEVLADFLRAQARTGKLEVITFTGEMPLSVIDVLLELVGQEQFRYVEFEGHQGQNAIGARLVDRLVEKWRAEEAPNFKFSMTLRGWTEGVKSLDWKKAVQELYIAKYIKEKHQNGKDCDAPYDPKVTYWCNKPYPVEEVEAEGPESKKMRLN</sequence>
<dbReference type="Proteomes" id="UP001175271">
    <property type="component" value="Unassembled WGS sequence"/>
</dbReference>
<evidence type="ECO:0000313" key="2">
    <source>
        <dbReference type="Proteomes" id="UP001175271"/>
    </source>
</evidence>
<dbReference type="EMBL" id="JAUCMV010000002">
    <property type="protein sequence ID" value="KAK0416067.1"/>
    <property type="molecule type" value="Genomic_DNA"/>
</dbReference>
<keyword evidence="2" id="KW-1185">Reference proteome</keyword>
<comment type="caution">
    <text evidence="1">The sequence shown here is derived from an EMBL/GenBank/DDBJ whole genome shotgun (WGS) entry which is preliminary data.</text>
</comment>
<organism evidence="1 2">
    <name type="scientific">Steinernema hermaphroditum</name>
    <dbReference type="NCBI Taxonomy" id="289476"/>
    <lineage>
        <taxon>Eukaryota</taxon>
        <taxon>Metazoa</taxon>
        <taxon>Ecdysozoa</taxon>
        <taxon>Nematoda</taxon>
        <taxon>Chromadorea</taxon>
        <taxon>Rhabditida</taxon>
        <taxon>Tylenchina</taxon>
        <taxon>Panagrolaimomorpha</taxon>
        <taxon>Strongyloidoidea</taxon>
        <taxon>Steinernematidae</taxon>
        <taxon>Steinernema</taxon>
    </lineage>
</organism>
<dbReference type="AlphaFoldDB" id="A0AA39I410"/>
<name>A0AA39I410_9BILA</name>
<proteinExistence type="predicted"/>